<feature type="transmembrane region" description="Helical" evidence="1">
    <location>
        <begin position="180"/>
        <end position="202"/>
    </location>
</feature>
<dbReference type="AlphaFoldDB" id="T0ZA04"/>
<feature type="transmembrane region" description="Helical" evidence="1">
    <location>
        <begin position="58"/>
        <end position="88"/>
    </location>
</feature>
<gene>
    <name evidence="2" type="ORF">B2A_10874</name>
</gene>
<keyword evidence="1" id="KW-0472">Membrane</keyword>
<organism evidence="2">
    <name type="scientific">mine drainage metagenome</name>
    <dbReference type="NCBI Taxonomy" id="410659"/>
    <lineage>
        <taxon>unclassified sequences</taxon>
        <taxon>metagenomes</taxon>
        <taxon>ecological metagenomes</taxon>
    </lineage>
</organism>
<feature type="transmembrane region" description="Helical" evidence="1">
    <location>
        <begin position="138"/>
        <end position="160"/>
    </location>
</feature>
<feature type="transmembrane region" description="Helical" evidence="1">
    <location>
        <begin position="108"/>
        <end position="132"/>
    </location>
</feature>
<feature type="transmembrane region" description="Helical" evidence="1">
    <location>
        <begin position="208"/>
        <end position="229"/>
    </location>
</feature>
<accession>T0ZA04</accession>
<name>T0ZA04_9ZZZZ</name>
<proteinExistence type="predicted"/>
<sequence length="243" mass="27496">MVNVLNYAVDFYAKHLRLILLFSISFLIAFIIPGLAPLPTYNDAGAIFVRTASIFVNLNIISASIIVASIFFSLLFLSFAIVSINILVKYGRIHTKIRKEIMDGLEKYTASAFTVLVVYAVILYVINIALFQSGMSSSITYAAALILAPFFFYAPSSIVIDEKPIFGAMRASARFFIRRFDYFLLWLAIAILLITIFDFAFIELTGTLISRYAMVVFNSLFILPFLVVLQSEMYMKRFSLLKR</sequence>
<keyword evidence="1" id="KW-1133">Transmembrane helix</keyword>
<reference evidence="2" key="2">
    <citation type="journal article" date="2014" name="ISME J.">
        <title>Microbial stratification in low pH oxic and suboxic macroscopic growths along an acid mine drainage.</title>
        <authorList>
            <person name="Mendez-Garcia C."/>
            <person name="Mesa V."/>
            <person name="Sprenger R.R."/>
            <person name="Richter M."/>
            <person name="Diez M.S."/>
            <person name="Solano J."/>
            <person name="Bargiela R."/>
            <person name="Golyshina O.V."/>
            <person name="Manteca A."/>
            <person name="Ramos J.L."/>
            <person name="Gallego J.R."/>
            <person name="Llorente I."/>
            <person name="Martins Dos Santos V.A."/>
            <person name="Jensen O.N."/>
            <person name="Pelaez A.I."/>
            <person name="Sanchez J."/>
            <person name="Ferrer M."/>
        </authorList>
    </citation>
    <scope>NUCLEOTIDE SEQUENCE</scope>
</reference>
<protein>
    <submittedName>
        <fullName evidence="2">Uncharacterized protein</fullName>
    </submittedName>
</protein>
<evidence type="ECO:0000256" key="1">
    <source>
        <dbReference type="SAM" id="Phobius"/>
    </source>
</evidence>
<comment type="caution">
    <text evidence="2">The sequence shown here is derived from an EMBL/GenBank/DDBJ whole genome shotgun (WGS) entry which is preliminary data.</text>
</comment>
<dbReference type="EMBL" id="AUZZ01007826">
    <property type="protein sequence ID" value="EQD40917.1"/>
    <property type="molecule type" value="Genomic_DNA"/>
</dbReference>
<feature type="transmembrane region" description="Helical" evidence="1">
    <location>
        <begin position="18"/>
        <end position="38"/>
    </location>
</feature>
<evidence type="ECO:0000313" key="2">
    <source>
        <dbReference type="EMBL" id="EQD40917.1"/>
    </source>
</evidence>
<reference evidence="2" key="1">
    <citation type="submission" date="2013-08" db="EMBL/GenBank/DDBJ databases">
        <authorList>
            <person name="Mendez C."/>
            <person name="Richter M."/>
            <person name="Ferrer M."/>
            <person name="Sanchez J."/>
        </authorList>
    </citation>
    <scope>NUCLEOTIDE SEQUENCE</scope>
</reference>
<keyword evidence="1" id="KW-0812">Transmembrane</keyword>